<gene>
    <name evidence="1" type="ORF">OXD698_LOCUS45807</name>
</gene>
<evidence type="ECO:0000313" key="1">
    <source>
        <dbReference type="EMBL" id="CAF4295583.1"/>
    </source>
</evidence>
<dbReference type="EMBL" id="CAJOAZ010015655">
    <property type="protein sequence ID" value="CAF4295583.1"/>
    <property type="molecule type" value="Genomic_DNA"/>
</dbReference>
<dbReference type="InterPro" id="IPR020825">
    <property type="entry name" value="Phe-tRNA_synthase-like_B3/B4"/>
</dbReference>
<name>A0A820HS35_9BILA</name>
<dbReference type="AlphaFoldDB" id="A0A820HS35"/>
<dbReference type="Proteomes" id="UP000663844">
    <property type="component" value="Unassembled WGS sequence"/>
</dbReference>
<dbReference type="GO" id="GO:0006432">
    <property type="term" value="P:phenylalanyl-tRNA aminoacylation"/>
    <property type="evidence" value="ECO:0007669"/>
    <property type="project" value="InterPro"/>
</dbReference>
<dbReference type="GO" id="GO:0009328">
    <property type="term" value="C:phenylalanine-tRNA ligase complex"/>
    <property type="evidence" value="ECO:0007669"/>
    <property type="project" value="TreeGrafter"/>
</dbReference>
<protein>
    <submittedName>
        <fullName evidence="1">Uncharacterized protein</fullName>
    </submittedName>
</protein>
<dbReference type="PANTHER" id="PTHR10947">
    <property type="entry name" value="PHENYLALANYL-TRNA SYNTHETASE BETA CHAIN AND LEUCINE-RICH REPEAT-CONTAINING PROTEIN 47"/>
    <property type="match status" value="1"/>
</dbReference>
<proteinExistence type="predicted"/>
<evidence type="ECO:0000313" key="2">
    <source>
        <dbReference type="Proteomes" id="UP000663844"/>
    </source>
</evidence>
<comment type="caution">
    <text evidence="1">The sequence shown here is derived from an EMBL/GenBank/DDBJ whole genome shotgun (WGS) entry which is preliminary data.</text>
</comment>
<dbReference type="PANTHER" id="PTHR10947:SF0">
    <property type="entry name" value="PHENYLALANINE--TRNA LIGASE BETA SUBUNIT"/>
    <property type="match status" value="1"/>
</dbReference>
<accession>A0A820HS35</accession>
<sequence>MSVNTKNIFIECTAVDLHKANVVLNIMLTMFAQYCSKPFEIEPVEVEQVDGTVILYPNLNDRSENVSVKKMNQRIGIQVDVKTAATLLNRM</sequence>
<organism evidence="1 2">
    <name type="scientific">Adineta steineri</name>
    <dbReference type="NCBI Taxonomy" id="433720"/>
    <lineage>
        <taxon>Eukaryota</taxon>
        <taxon>Metazoa</taxon>
        <taxon>Spiralia</taxon>
        <taxon>Gnathifera</taxon>
        <taxon>Rotifera</taxon>
        <taxon>Eurotatoria</taxon>
        <taxon>Bdelloidea</taxon>
        <taxon>Adinetida</taxon>
        <taxon>Adinetidae</taxon>
        <taxon>Adineta</taxon>
    </lineage>
</organism>
<reference evidence="1" key="1">
    <citation type="submission" date="2021-02" db="EMBL/GenBank/DDBJ databases">
        <authorList>
            <person name="Nowell W R."/>
        </authorList>
    </citation>
    <scope>NUCLEOTIDE SEQUENCE</scope>
</reference>
<dbReference type="Gene3D" id="3.50.40.10">
    <property type="entry name" value="Phenylalanyl-trna Synthetase, Chain B, domain 3"/>
    <property type="match status" value="1"/>
</dbReference>
<dbReference type="GO" id="GO:0004826">
    <property type="term" value="F:phenylalanine-tRNA ligase activity"/>
    <property type="evidence" value="ECO:0007669"/>
    <property type="project" value="InterPro"/>
</dbReference>
<dbReference type="InterPro" id="IPR045060">
    <property type="entry name" value="Phe-tRNA-ligase_IIc_bsu"/>
</dbReference>
<feature type="non-terminal residue" evidence="1">
    <location>
        <position position="91"/>
    </location>
</feature>